<dbReference type="EMBL" id="CSTD01000003">
    <property type="protein sequence ID" value="CPR11624.1"/>
    <property type="molecule type" value="Genomic_DNA"/>
</dbReference>
<proteinExistence type="predicted"/>
<evidence type="ECO:0000313" key="1">
    <source>
        <dbReference type="EMBL" id="CPR11624.1"/>
    </source>
</evidence>
<organism evidence="1 2">
    <name type="scientific">Mycobacterium bohemicum DSM 44277</name>
    <dbReference type="NCBI Taxonomy" id="1236609"/>
    <lineage>
        <taxon>Bacteria</taxon>
        <taxon>Bacillati</taxon>
        <taxon>Actinomycetota</taxon>
        <taxon>Actinomycetes</taxon>
        <taxon>Mycobacteriales</taxon>
        <taxon>Mycobacteriaceae</taxon>
        <taxon>Mycobacterium</taxon>
    </lineage>
</organism>
<dbReference type="Proteomes" id="UP000198875">
    <property type="component" value="Unassembled WGS sequence"/>
</dbReference>
<dbReference type="OrthoDB" id="4557473at2"/>
<accession>A0A0U0WAK1</accession>
<dbReference type="AlphaFoldDB" id="A0A0U0WAK1"/>
<protein>
    <submittedName>
        <fullName evidence="1">Uncharacterized protein</fullName>
    </submittedName>
</protein>
<dbReference type="RefSeq" id="WP_085179456.1">
    <property type="nucleotide sequence ID" value="NZ_CSTD01000003.1"/>
</dbReference>
<sequence length="86" mass="9274" precursor="true">MHISKVRLAIAGVVTATTFGLAGAGTAYAYQEHMFNARNNLQQGLGELQQAESDKGGHREQAINLVQQAIDQVNQGIQYGQQHPGQ</sequence>
<reference evidence="1 2" key="1">
    <citation type="submission" date="2015-03" db="EMBL/GenBank/DDBJ databases">
        <authorList>
            <person name="Murphy D."/>
        </authorList>
    </citation>
    <scope>NUCLEOTIDE SEQUENCE [LARGE SCALE GENOMIC DNA]</scope>
    <source>
        <strain evidence="1 2">DSM 44277</strain>
    </source>
</reference>
<gene>
    <name evidence="1" type="ORF">BN971_02911</name>
</gene>
<evidence type="ECO:0000313" key="2">
    <source>
        <dbReference type="Proteomes" id="UP000198875"/>
    </source>
</evidence>
<name>A0A0U0WAK1_MYCBE</name>